<dbReference type="GO" id="GO:0005741">
    <property type="term" value="C:mitochondrial outer membrane"/>
    <property type="evidence" value="ECO:0007669"/>
    <property type="project" value="UniProtKB-SubCell"/>
</dbReference>
<evidence type="ECO:0000256" key="4">
    <source>
        <dbReference type="ARBA" id="ARBA00022452"/>
    </source>
</evidence>
<evidence type="ECO:0000313" key="11">
    <source>
        <dbReference type="Proteomes" id="UP000054279"/>
    </source>
</evidence>
<accession>A0A0C9ULZ1</accession>
<dbReference type="CDD" id="cd07305">
    <property type="entry name" value="Porin3_Tom40"/>
    <property type="match status" value="1"/>
</dbReference>
<evidence type="ECO:0000256" key="7">
    <source>
        <dbReference type="ARBA" id="ARBA00022927"/>
    </source>
</evidence>
<evidence type="ECO:0000256" key="9">
    <source>
        <dbReference type="ARBA" id="ARBA00023136"/>
    </source>
</evidence>
<dbReference type="InterPro" id="IPR037930">
    <property type="entry name" value="Tom40"/>
</dbReference>
<evidence type="ECO:0000256" key="2">
    <source>
        <dbReference type="ARBA" id="ARBA00010510"/>
    </source>
</evidence>
<dbReference type="InterPro" id="IPR023614">
    <property type="entry name" value="Porin_dom_sf"/>
</dbReference>
<keyword evidence="7" id="KW-0653">Protein transport</keyword>
<dbReference type="Proteomes" id="UP000054279">
    <property type="component" value="Unassembled WGS sequence"/>
</dbReference>
<comment type="subcellular location">
    <subcellularLocation>
        <location evidence="1">Mitochondrion outer membrane</location>
        <topology evidence="1">Multi-pass membrane protein</topology>
    </subcellularLocation>
</comment>
<evidence type="ECO:0000256" key="8">
    <source>
        <dbReference type="ARBA" id="ARBA00023128"/>
    </source>
</evidence>
<dbReference type="GO" id="GO:0008320">
    <property type="term" value="F:protein transmembrane transporter activity"/>
    <property type="evidence" value="ECO:0007669"/>
    <property type="project" value="InterPro"/>
</dbReference>
<keyword evidence="9" id="KW-0472">Membrane</keyword>
<proteinExistence type="inferred from homology"/>
<evidence type="ECO:0000256" key="6">
    <source>
        <dbReference type="ARBA" id="ARBA00022787"/>
    </source>
</evidence>
<keyword evidence="8" id="KW-0496">Mitochondrion</keyword>
<sequence length="300" mass="32899">MENLTKEVKTTHLTNFMFDGARAEISRTFSASPLFQTTHGFTLGAEAAPPTYNFSTVYATNKVFMQGGIDHAGNLNMRYNQSWNDSNVAKISAQLSPRAGQNMINFEHDYQGLDYSLNFKAMNPGPTDLSGIFVGSYLQSVTKNLALGVETVSQRQGPMSEQTTSYVFKYTGNNKNWIATAQLHGGAVQATYWQKFGEKVDMAADLQVLAAQGRRDALATIGARWELRMAAFRAQIDTTGKVSALLEQRYAPALAFLVSGEIDHFKNSAKFGLGVMVDSPTLSPEEMEAQAAMSHQQPPV</sequence>
<organism evidence="10 11">
    <name type="scientific">Sphaerobolus stellatus (strain SS14)</name>
    <dbReference type="NCBI Taxonomy" id="990650"/>
    <lineage>
        <taxon>Eukaryota</taxon>
        <taxon>Fungi</taxon>
        <taxon>Dikarya</taxon>
        <taxon>Basidiomycota</taxon>
        <taxon>Agaricomycotina</taxon>
        <taxon>Agaricomycetes</taxon>
        <taxon>Phallomycetidae</taxon>
        <taxon>Geastrales</taxon>
        <taxon>Sphaerobolaceae</taxon>
        <taxon>Sphaerobolus</taxon>
    </lineage>
</organism>
<evidence type="ECO:0000313" key="10">
    <source>
        <dbReference type="EMBL" id="KIJ44083.1"/>
    </source>
</evidence>
<keyword evidence="3" id="KW-0813">Transport</keyword>
<dbReference type="OrthoDB" id="19656at2759"/>
<dbReference type="PANTHER" id="PTHR10802">
    <property type="entry name" value="MITOCHONDRIAL IMPORT RECEPTOR SUBUNIT TOM40"/>
    <property type="match status" value="1"/>
</dbReference>
<name>A0A0C9ULZ1_SPHS4</name>
<evidence type="ECO:0008006" key="12">
    <source>
        <dbReference type="Google" id="ProtNLM"/>
    </source>
</evidence>
<dbReference type="EMBL" id="KN837119">
    <property type="protein sequence ID" value="KIJ44083.1"/>
    <property type="molecule type" value="Genomic_DNA"/>
</dbReference>
<dbReference type="InterPro" id="IPR027246">
    <property type="entry name" value="Porin_Euk/Tom40"/>
</dbReference>
<reference evidence="10 11" key="1">
    <citation type="submission" date="2014-06" db="EMBL/GenBank/DDBJ databases">
        <title>Evolutionary Origins and Diversification of the Mycorrhizal Mutualists.</title>
        <authorList>
            <consortium name="DOE Joint Genome Institute"/>
            <consortium name="Mycorrhizal Genomics Consortium"/>
            <person name="Kohler A."/>
            <person name="Kuo A."/>
            <person name="Nagy L.G."/>
            <person name="Floudas D."/>
            <person name="Copeland A."/>
            <person name="Barry K.W."/>
            <person name="Cichocki N."/>
            <person name="Veneault-Fourrey C."/>
            <person name="LaButti K."/>
            <person name="Lindquist E.A."/>
            <person name="Lipzen A."/>
            <person name="Lundell T."/>
            <person name="Morin E."/>
            <person name="Murat C."/>
            <person name="Riley R."/>
            <person name="Ohm R."/>
            <person name="Sun H."/>
            <person name="Tunlid A."/>
            <person name="Henrissat B."/>
            <person name="Grigoriev I.V."/>
            <person name="Hibbett D.S."/>
            <person name="Martin F."/>
        </authorList>
    </citation>
    <scope>NUCLEOTIDE SEQUENCE [LARGE SCALE GENOMIC DNA]</scope>
    <source>
        <strain evidence="10 11">SS14</strain>
    </source>
</reference>
<dbReference type="GO" id="GO:0030150">
    <property type="term" value="P:protein import into mitochondrial matrix"/>
    <property type="evidence" value="ECO:0007669"/>
    <property type="project" value="InterPro"/>
</dbReference>
<keyword evidence="11" id="KW-1185">Reference proteome</keyword>
<protein>
    <recommendedName>
        <fullName evidence="12">Mitochondrial import receptor subunit TOM40</fullName>
    </recommendedName>
</protein>
<evidence type="ECO:0000256" key="1">
    <source>
        <dbReference type="ARBA" id="ARBA00004374"/>
    </source>
</evidence>
<evidence type="ECO:0000256" key="5">
    <source>
        <dbReference type="ARBA" id="ARBA00022692"/>
    </source>
</evidence>
<keyword evidence="4" id="KW-1134">Transmembrane beta strand</keyword>
<evidence type="ECO:0000256" key="3">
    <source>
        <dbReference type="ARBA" id="ARBA00022448"/>
    </source>
</evidence>
<dbReference type="Pfam" id="PF01459">
    <property type="entry name" value="Porin_3"/>
    <property type="match status" value="1"/>
</dbReference>
<keyword evidence="5" id="KW-0812">Transmembrane</keyword>
<gene>
    <name evidence="10" type="ORF">M422DRAFT_228706</name>
</gene>
<dbReference type="HOGENOM" id="CLU_042174_0_0_1"/>
<keyword evidence="6" id="KW-1000">Mitochondrion outer membrane</keyword>
<comment type="similarity">
    <text evidence="2">Belongs to the Tom40 family.</text>
</comment>
<dbReference type="AlphaFoldDB" id="A0A0C9ULZ1"/>
<dbReference type="Gene3D" id="2.40.160.10">
    <property type="entry name" value="Porin"/>
    <property type="match status" value="1"/>
</dbReference>